<dbReference type="Bgee" id="ENSMODG00000040330">
    <property type="expression patterns" value="Expressed in heart and 19 other cell types or tissues"/>
</dbReference>
<proteinExistence type="predicted"/>
<dbReference type="PANTHER" id="PTHR23232:SF138">
    <property type="entry name" value="KRAB DOMAIN-CONTAINING PROTEIN"/>
    <property type="match status" value="1"/>
</dbReference>
<dbReference type="Gene3D" id="6.10.140.140">
    <property type="match status" value="1"/>
</dbReference>
<dbReference type="OMA" id="MRTGHEV"/>
<dbReference type="InterPro" id="IPR036051">
    <property type="entry name" value="KRAB_dom_sf"/>
</dbReference>
<evidence type="ECO:0000259" key="1">
    <source>
        <dbReference type="PROSITE" id="PS50805"/>
    </source>
</evidence>
<dbReference type="InterPro" id="IPR050169">
    <property type="entry name" value="Krueppel_C2H2_ZnF"/>
</dbReference>
<evidence type="ECO:0000313" key="3">
    <source>
        <dbReference type="Proteomes" id="UP000002280"/>
    </source>
</evidence>
<dbReference type="STRING" id="13616.ENSMODP00000047032"/>
<protein>
    <recommendedName>
        <fullName evidence="1">KRAB domain-containing protein</fullName>
    </recommendedName>
</protein>
<dbReference type="CDD" id="cd07765">
    <property type="entry name" value="KRAB_A-box"/>
    <property type="match status" value="1"/>
</dbReference>
<sequence length="131" mass="14875">MLPAGGLRPSPKRVSCTQGGMLSVLLTVRPYQESVTFSDVAVDFTQEEWRYLGPSEKKLYRDVMLENYGHLVDLGLTVSKPDVICHLEQGEPLWRPENQVTRTSFPGTLHEHLSVMKYLLSFLSIPFCFCI</sequence>
<dbReference type="GO" id="GO:0006355">
    <property type="term" value="P:regulation of DNA-templated transcription"/>
    <property type="evidence" value="ECO:0007669"/>
    <property type="project" value="InterPro"/>
</dbReference>
<dbReference type="InterPro" id="IPR001909">
    <property type="entry name" value="KRAB"/>
</dbReference>
<dbReference type="AlphaFoldDB" id="A0A5F8GHS9"/>
<dbReference type="Proteomes" id="UP000002280">
    <property type="component" value="Chromosome 4"/>
</dbReference>
<dbReference type="PROSITE" id="PS50805">
    <property type="entry name" value="KRAB"/>
    <property type="match status" value="1"/>
</dbReference>
<dbReference type="Pfam" id="PF01352">
    <property type="entry name" value="KRAB"/>
    <property type="match status" value="1"/>
</dbReference>
<dbReference type="SMART" id="SM00349">
    <property type="entry name" value="KRAB"/>
    <property type="match status" value="1"/>
</dbReference>
<reference evidence="2" key="3">
    <citation type="submission" date="2025-09" db="UniProtKB">
        <authorList>
            <consortium name="Ensembl"/>
        </authorList>
    </citation>
    <scope>IDENTIFICATION</scope>
</reference>
<dbReference type="InParanoid" id="A0A5F8GHS9"/>
<evidence type="ECO:0000313" key="2">
    <source>
        <dbReference type="Ensembl" id="ENSMODP00000047032.1"/>
    </source>
</evidence>
<dbReference type="Ensembl" id="ENSMODT00000079860.1">
    <property type="protein sequence ID" value="ENSMODP00000047032.1"/>
    <property type="gene ID" value="ENSMODG00000040330.1"/>
</dbReference>
<organism evidence="2 3">
    <name type="scientific">Monodelphis domestica</name>
    <name type="common">Gray short-tailed opossum</name>
    <dbReference type="NCBI Taxonomy" id="13616"/>
    <lineage>
        <taxon>Eukaryota</taxon>
        <taxon>Metazoa</taxon>
        <taxon>Chordata</taxon>
        <taxon>Craniata</taxon>
        <taxon>Vertebrata</taxon>
        <taxon>Euteleostomi</taxon>
        <taxon>Mammalia</taxon>
        <taxon>Metatheria</taxon>
        <taxon>Didelphimorphia</taxon>
        <taxon>Didelphidae</taxon>
        <taxon>Monodelphis</taxon>
    </lineage>
</organism>
<reference evidence="2" key="2">
    <citation type="submission" date="2025-08" db="UniProtKB">
        <authorList>
            <consortium name="Ensembl"/>
        </authorList>
    </citation>
    <scope>IDENTIFICATION</scope>
</reference>
<dbReference type="GeneTree" id="ENSGT00950000182890"/>
<accession>A0A5F8GHS9</accession>
<dbReference type="PANTHER" id="PTHR23232">
    <property type="entry name" value="KRAB DOMAIN C2H2 ZINC FINGER"/>
    <property type="match status" value="1"/>
</dbReference>
<name>A0A5F8GHS9_MONDO</name>
<keyword evidence="3" id="KW-1185">Reference proteome</keyword>
<feature type="domain" description="KRAB" evidence="1">
    <location>
        <begin position="35"/>
        <end position="106"/>
    </location>
</feature>
<dbReference type="SUPFAM" id="SSF109640">
    <property type="entry name" value="KRAB domain (Kruppel-associated box)"/>
    <property type="match status" value="1"/>
</dbReference>
<reference evidence="2 3" key="1">
    <citation type="journal article" date="2007" name="Nature">
        <title>Genome of the marsupial Monodelphis domestica reveals innovation in non-coding sequences.</title>
        <authorList>
            <person name="Mikkelsen T.S."/>
            <person name="Wakefield M.J."/>
            <person name="Aken B."/>
            <person name="Amemiya C.T."/>
            <person name="Chang J.L."/>
            <person name="Duke S."/>
            <person name="Garber M."/>
            <person name="Gentles A.J."/>
            <person name="Goodstadt L."/>
            <person name="Heger A."/>
            <person name="Jurka J."/>
            <person name="Kamal M."/>
            <person name="Mauceli E."/>
            <person name="Searle S.M."/>
            <person name="Sharpe T."/>
            <person name="Baker M.L."/>
            <person name="Batzer M.A."/>
            <person name="Benos P.V."/>
            <person name="Belov K."/>
            <person name="Clamp M."/>
            <person name="Cook A."/>
            <person name="Cuff J."/>
            <person name="Das R."/>
            <person name="Davidow L."/>
            <person name="Deakin J.E."/>
            <person name="Fazzari M.J."/>
            <person name="Glass J.L."/>
            <person name="Grabherr M."/>
            <person name="Greally J.M."/>
            <person name="Gu W."/>
            <person name="Hore T.A."/>
            <person name="Huttley G.A."/>
            <person name="Kleber M."/>
            <person name="Jirtle R.L."/>
            <person name="Koina E."/>
            <person name="Lee J.T."/>
            <person name="Mahony S."/>
            <person name="Marra M.A."/>
            <person name="Miller R.D."/>
            <person name="Nicholls R.D."/>
            <person name="Oda M."/>
            <person name="Papenfuss A.T."/>
            <person name="Parra Z.E."/>
            <person name="Pollock D.D."/>
            <person name="Ray D.A."/>
            <person name="Schein J.E."/>
            <person name="Speed T.P."/>
            <person name="Thompson K."/>
            <person name="VandeBerg J.L."/>
            <person name="Wade C.M."/>
            <person name="Walker J.A."/>
            <person name="Waters P.D."/>
            <person name="Webber C."/>
            <person name="Weidman J.R."/>
            <person name="Xie X."/>
            <person name="Zody M.C."/>
            <person name="Baldwin J."/>
            <person name="Abdouelleil A."/>
            <person name="Abdulkadir J."/>
            <person name="Abebe A."/>
            <person name="Abera B."/>
            <person name="Abreu J."/>
            <person name="Acer S.C."/>
            <person name="Aftuck L."/>
            <person name="Alexander A."/>
            <person name="An P."/>
            <person name="Anderson E."/>
            <person name="Anderson S."/>
            <person name="Arachi H."/>
            <person name="Azer M."/>
            <person name="Bachantsang P."/>
            <person name="Barry A."/>
            <person name="Bayul T."/>
            <person name="Berlin A."/>
            <person name="Bessette D."/>
            <person name="Bloom T."/>
            <person name="Bloom T."/>
            <person name="Boguslavskiy L."/>
            <person name="Bonnet C."/>
            <person name="Boukhgalter B."/>
            <person name="Bourzgui I."/>
            <person name="Brown A."/>
            <person name="Cahill P."/>
            <person name="Channer S."/>
            <person name="Cheshatsang Y."/>
            <person name="Chuda L."/>
            <person name="Citroen M."/>
            <person name="Collymore A."/>
            <person name="Cooke P."/>
            <person name="Costello M."/>
            <person name="D'Aco K."/>
            <person name="Daza R."/>
            <person name="De Haan G."/>
            <person name="DeGray S."/>
            <person name="DeMaso C."/>
            <person name="Dhargay N."/>
            <person name="Dooley K."/>
            <person name="Dooley E."/>
            <person name="Doricent M."/>
            <person name="Dorje P."/>
            <person name="Dorjee K."/>
            <person name="Dupes A."/>
            <person name="Elong R."/>
            <person name="Falk J."/>
            <person name="Farina A."/>
            <person name="Faro S."/>
            <person name="Ferguson D."/>
            <person name="Fisher S."/>
            <person name="Foley C.D."/>
            <person name="Franke A."/>
            <person name="Friedrich D."/>
            <person name="Gadbois L."/>
            <person name="Gearin G."/>
            <person name="Gearin C.R."/>
            <person name="Giannoukos G."/>
            <person name="Goode T."/>
            <person name="Graham J."/>
            <person name="Grandbois E."/>
            <person name="Grewal S."/>
            <person name="Gyaltsen K."/>
            <person name="Hafez N."/>
            <person name="Hagos B."/>
            <person name="Hall J."/>
            <person name="Henson C."/>
            <person name="Hollinger A."/>
            <person name="Honan T."/>
            <person name="Huard M.D."/>
            <person name="Hughes L."/>
            <person name="Hurhula B."/>
            <person name="Husby M.E."/>
            <person name="Kamat A."/>
            <person name="Kanga B."/>
            <person name="Kashin S."/>
            <person name="Khazanovich D."/>
            <person name="Kisner P."/>
            <person name="Lance K."/>
            <person name="Lara M."/>
            <person name="Lee W."/>
            <person name="Lennon N."/>
            <person name="Letendre F."/>
            <person name="LeVine R."/>
            <person name="Lipovsky A."/>
            <person name="Liu X."/>
            <person name="Liu J."/>
            <person name="Liu S."/>
            <person name="Lokyitsang T."/>
            <person name="Lokyitsang Y."/>
            <person name="Lubonja R."/>
            <person name="Lui A."/>
            <person name="MacDonald P."/>
            <person name="Magnisalis V."/>
            <person name="Maru K."/>
            <person name="Matthews C."/>
            <person name="McCusker W."/>
            <person name="McDonough S."/>
            <person name="Mehta T."/>
            <person name="Meldrim J."/>
            <person name="Meneus L."/>
            <person name="Mihai O."/>
            <person name="Mihalev A."/>
            <person name="Mihova T."/>
            <person name="Mittelman R."/>
            <person name="Mlenga V."/>
            <person name="Montmayeur A."/>
            <person name="Mulrain L."/>
            <person name="Navidi A."/>
            <person name="Naylor J."/>
            <person name="Negash T."/>
            <person name="Nguyen T."/>
            <person name="Nguyen N."/>
            <person name="Nicol R."/>
            <person name="Norbu C."/>
            <person name="Norbu N."/>
            <person name="Novod N."/>
            <person name="O'Neill B."/>
            <person name="Osman S."/>
            <person name="Markiewicz E."/>
            <person name="Oyono O.L."/>
            <person name="Patti C."/>
            <person name="Phunkhang P."/>
            <person name="Pierre F."/>
            <person name="Priest M."/>
            <person name="Raghuraman S."/>
            <person name="Rege F."/>
            <person name="Reyes R."/>
            <person name="Rise C."/>
            <person name="Rogov P."/>
            <person name="Ross K."/>
            <person name="Ryan E."/>
            <person name="Settipalli S."/>
            <person name="Shea T."/>
            <person name="Sherpa N."/>
            <person name="Shi L."/>
            <person name="Shih D."/>
            <person name="Sparrow T."/>
            <person name="Spaulding J."/>
            <person name="Stalker J."/>
            <person name="Stange-Thomann N."/>
            <person name="Stavropoulos S."/>
            <person name="Stone C."/>
            <person name="Strader C."/>
            <person name="Tesfaye S."/>
            <person name="Thomson T."/>
            <person name="Thoulutsang Y."/>
            <person name="Thoulutsang D."/>
            <person name="Topham K."/>
            <person name="Topping I."/>
            <person name="Tsamla T."/>
            <person name="Vassiliev H."/>
            <person name="Vo A."/>
            <person name="Wangchuk T."/>
            <person name="Wangdi T."/>
            <person name="Weiand M."/>
            <person name="Wilkinson J."/>
            <person name="Wilson A."/>
            <person name="Yadav S."/>
            <person name="Young G."/>
            <person name="Yu Q."/>
            <person name="Zembek L."/>
            <person name="Zhong D."/>
            <person name="Zimmer A."/>
            <person name="Zwirko Z."/>
            <person name="Jaffe D.B."/>
            <person name="Alvarez P."/>
            <person name="Brockman W."/>
            <person name="Butler J."/>
            <person name="Chin C."/>
            <person name="Gnerre S."/>
            <person name="MacCallum I."/>
            <person name="Graves J.A."/>
            <person name="Ponting C.P."/>
            <person name="Breen M."/>
            <person name="Samollow P.B."/>
            <person name="Lander E.S."/>
            <person name="Lindblad-Toh K."/>
        </authorList>
    </citation>
    <scope>NUCLEOTIDE SEQUENCE [LARGE SCALE GENOMIC DNA]</scope>
</reference>